<reference evidence="11" key="1">
    <citation type="submission" date="2020-07" db="EMBL/GenBank/DDBJ databases">
        <title>Koleobacter methoxysyntrophicus gen. nov., sp. nov., a novel anaerobic bacterium isolated from deep subsurface oil field and proposal of Koleobacterales ord. nov. in the phylum Firmicutes.</title>
        <authorList>
            <person name="Sakamoto S."/>
            <person name="Tamaki H."/>
        </authorList>
    </citation>
    <scope>NUCLEOTIDE SEQUENCE</scope>
    <source>
        <strain evidence="11">NRmbB1</strain>
    </source>
</reference>
<dbReference type="Pfam" id="PF07282">
    <property type="entry name" value="Cas12f1-like_TNB"/>
    <property type="match status" value="1"/>
</dbReference>
<evidence type="ECO:0000313" key="11">
    <source>
        <dbReference type="EMBL" id="QSQ09103.1"/>
    </source>
</evidence>
<dbReference type="Proteomes" id="UP000662904">
    <property type="component" value="Chromosome"/>
</dbReference>
<dbReference type="PANTHER" id="PTHR30405:SF25">
    <property type="entry name" value="RNA-GUIDED DNA ENDONUCLEASE INSQ-RELATED"/>
    <property type="match status" value="1"/>
</dbReference>
<keyword evidence="4" id="KW-0479">Metal-binding</keyword>
<proteinExistence type="inferred from homology"/>
<dbReference type="AlphaFoldDB" id="A0A8A0RLH6"/>
<organism evidence="11 12">
    <name type="scientific">Koleobacter methoxysyntrophicus</name>
    <dbReference type="NCBI Taxonomy" id="2751313"/>
    <lineage>
        <taxon>Bacteria</taxon>
        <taxon>Bacillati</taxon>
        <taxon>Bacillota</taxon>
        <taxon>Clostridia</taxon>
        <taxon>Koleobacterales</taxon>
        <taxon>Koleobacteraceae</taxon>
        <taxon>Koleobacter</taxon>
    </lineage>
</organism>
<gene>
    <name evidence="11" type="ORF">H0A61_01462</name>
</gene>
<evidence type="ECO:0000259" key="9">
    <source>
        <dbReference type="Pfam" id="PF07282"/>
    </source>
</evidence>
<dbReference type="GO" id="GO:0006310">
    <property type="term" value="P:DNA recombination"/>
    <property type="evidence" value="ECO:0007669"/>
    <property type="project" value="UniProtKB-KW"/>
</dbReference>
<dbReference type="Pfam" id="PF12323">
    <property type="entry name" value="HTH_OrfB_IS605"/>
    <property type="match status" value="1"/>
</dbReference>
<dbReference type="InterPro" id="IPR001959">
    <property type="entry name" value="Transposase"/>
</dbReference>
<sequence>MAELINKAYKVRLYPLPEQEVQFSKTFGCARWVYNHFLERHNEIYKVEKRYLSYSECSEMLTQIKAAPGTEWLAEVDKFALQNSLKDLDAAFVNYFEGRAGYPRFKSKRGSKQSYQTNYTNGNIRVDRERRLLRLPKVGWVRYAADGREIPGSIVNVTVTWTPSGKYFASVLCQVVVEPLQPADKETGIDMGIKKFAILSTGEVIENPKYYIKAQKKLARLQRALSKKKKGSKNREKERLKVARQQEKVANQRRDFQHKLSKRLVVENQVISMEDLRIKNMVKNRKLAKAISDAGWGEFQRMVEYKSAWYGRAFVKVDPFYPSSKLCEKCGTKNAMLTLSDREWQCPECGAIHDRDLNAARNILAEGKRILAG</sequence>
<evidence type="ECO:0000259" key="8">
    <source>
        <dbReference type="Pfam" id="PF01385"/>
    </source>
</evidence>
<dbReference type="InterPro" id="IPR010095">
    <property type="entry name" value="Cas12f1-like_TNB"/>
</dbReference>
<evidence type="ECO:0000256" key="2">
    <source>
        <dbReference type="ARBA" id="ARBA00011044"/>
    </source>
</evidence>
<dbReference type="GO" id="GO:0032196">
    <property type="term" value="P:transposition"/>
    <property type="evidence" value="ECO:0007669"/>
    <property type="project" value="UniProtKB-KW"/>
</dbReference>
<dbReference type="Pfam" id="PF01385">
    <property type="entry name" value="OrfB_IS605"/>
    <property type="match status" value="1"/>
</dbReference>
<comment type="similarity">
    <text evidence="2">In the N-terminal section; belongs to the transposase 2 family.</text>
</comment>
<dbReference type="PANTHER" id="PTHR30405">
    <property type="entry name" value="TRANSPOSASE"/>
    <property type="match status" value="1"/>
</dbReference>
<keyword evidence="7" id="KW-0233">DNA recombination</keyword>
<keyword evidence="3" id="KW-0815">Transposition</keyword>
<dbReference type="InterPro" id="IPR053522">
    <property type="entry name" value="RNA-guided_endonuclease_TnpB"/>
</dbReference>
<comment type="similarity">
    <text evidence="1">In the C-terminal section; belongs to the transposase 35 family.</text>
</comment>
<dbReference type="NCBIfam" id="NF040570">
    <property type="entry name" value="guided_TnpB"/>
    <property type="match status" value="1"/>
</dbReference>
<dbReference type="EMBL" id="CP059066">
    <property type="protein sequence ID" value="QSQ09103.1"/>
    <property type="molecule type" value="Genomic_DNA"/>
</dbReference>
<evidence type="ECO:0000256" key="4">
    <source>
        <dbReference type="ARBA" id="ARBA00022723"/>
    </source>
</evidence>
<evidence type="ECO:0000256" key="5">
    <source>
        <dbReference type="ARBA" id="ARBA00022833"/>
    </source>
</evidence>
<dbReference type="KEGG" id="kme:H0A61_01462"/>
<evidence type="ECO:0000256" key="1">
    <source>
        <dbReference type="ARBA" id="ARBA00008761"/>
    </source>
</evidence>
<evidence type="ECO:0000256" key="7">
    <source>
        <dbReference type="ARBA" id="ARBA00023172"/>
    </source>
</evidence>
<keyword evidence="12" id="KW-1185">Reference proteome</keyword>
<keyword evidence="5" id="KW-0862">Zinc</keyword>
<evidence type="ECO:0000256" key="3">
    <source>
        <dbReference type="ARBA" id="ARBA00022578"/>
    </source>
</evidence>
<feature type="domain" description="Probable transposase IS891/IS1136/IS1341" evidence="8">
    <location>
        <begin position="178"/>
        <end position="285"/>
    </location>
</feature>
<evidence type="ECO:0000259" key="10">
    <source>
        <dbReference type="Pfam" id="PF12323"/>
    </source>
</evidence>
<evidence type="ECO:0000256" key="6">
    <source>
        <dbReference type="ARBA" id="ARBA00023125"/>
    </source>
</evidence>
<accession>A0A8A0RLH6</accession>
<protein>
    <recommendedName>
        <fullName evidence="13">Transposase</fullName>
    </recommendedName>
</protein>
<evidence type="ECO:0000313" key="12">
    <source>
        <dbReference type="Proteomes" id="UP000662904"/>
    </source>
</evidence>
<dbReference type="GO" id="GO:0003677">
    <property type="term" value="F:DNA binding"/>
    <property type="evidence" value="ECO:0007669"/>
    <property type="project" value="UniProtKB-KW"/>
</dbReference>
<name>A0A8A0RLH6_9FIRM</name>
<keyword evidence="6" id="KW-0238">DNA-binding</keyword>
<dbReference type="InterPro" id="IPR021027">
    <property type="entry name" value="Transposase_put_HTH"/>
</dbReference>
<evidence type="ECO:0008006" key="13">
    <source>
        <dbReference type="Google" id="ProtNLM"/>
    </source>
</evidence>
<dbReference type="NCBIfam" id="TIGR01766">
    <property type="entry name" value="IS200/IS605 family accessory protein TnpB-like domain"/>
    <property type="match status" value="1"/>
</dbReference>
<dbReference type="NCBIfam" id="NF038281">
    <property type="entry name" value="IS200_TnpB"/>
    <property type="match status" value="1"/>
</dbReference>
<dbReference type="InterPro" id="IPR051399">
    <property type="entry name" value="RNA-guided_DNA_endo/Transpos"/>
</dbReference>
<dbReference type="GO" id="GO:0046872">
    <property type="term" value="F:metal ion binding"/>
    <property type="evidence" value="ECO:0007669"/>
    <property type="project" value="UniProtKB-KW"/>
</dbReference>
<feature type="domain" description="Transposase putative helix-turn-helix" evidence="10">
    <location>
        <begin position="1"/>
        <end position="49"/>
    </location>
</feature>
<feature type="domain" description="Cas12f1-like TNB" evidence="9">
    <location>
        <begin position="296"/>
        <end position="363"/>
    </location>
</feature>